<protein>
    <submittedName>
        <fullName evidence="1">Uncharacterized protein</fullName>
    </submittedName>
</protein>
<evidence type="ECO:0000313" key="2">
    <source>
        <dbReference type="Proteomes" id="UP000052230"/>
    </source>
</evidence>
<dbReference type="AlphaFoldDB" id="A0A0U5FGE7"/>
<name>A0A0U5FGE7_XANCI</name>
<keyword evidence="2" id="KW-1185">Reference proteome</keyword>
<proteinExistence type="predicted"/>
<evidence type="ECO:0000313" key="1">
    <source>
        <dbReference type="EMBL" id="CEG17511.1"/>
    </source>
</evidence>
<accession>A0A0U5FGE7</accession>
<comment type="caution">
    <text evidence="1">The sequence shown here is derived from an EMBL/GenBank/DDBJ whole genome shotgun (WGS) entry which is preliminary data.</text>
</comment>
<dbReference type="Proteomes" id="UP000052230">
    <property type="component" value="Unassembled WGS sequence"/>
</dbReference>
<dbReference type="EMBL" id="CCXZ01000158">
    <property type="protein sequence ID" value="CEG17511.1"/>
    <property type="molecule type" value="Genomic_DNA"/>
</dbReference>
<gene>
    <name evidence="1" type="ORF">XAC3562_620177</name>
</gene>
<reference evidence="1 2" key="1">
    <citation type="submission" date="2014-09" db="EMBL/GenBank/DDBJ databases">
        <authorList>
            <person name="Regsiter A."/>
        </authorList>
    </citation>
    <scope>NUCLEOTIDE SEQUENCE [LARGE SCALE GENOMIC DNA]</scope>
</reference>
<sequence>MPQLRFFATLDLIASNPGPSLHCRTRGRMMPARCRQRRSEAGLDGLLTHAIDAAHVVEVETADGHDPARAIFSDAASRPPQPIGA</sequence>
<organism evidence="1 2">
    <name type="scientific">Xanthomonas citri pv. citri</name>
    <dbReference type="NCBI Taxonomy" id="611301"/>
    <lineage>
        <taxon>Bacteria</taxon>
        <taxon>Pseudomonadati</taxon>
        <taxon>Pseudomonadota</taxon>
        <taxon>Gammaproteobacteria</taxon>
        <taxon>Lysobacterales</taxon>
        <taxon>Lysobacteraceae</taxon>
        <taxon>Xanthomonas</taxon>
    </lineage>
</organism>